<evidence type="ECO:0000256" key="2">
    <source>
        <dbReference type="ARBA" id="ARBA00022737"/>
    </source>
</evidence>
<dbReference type="EMBL" id="UINC01011037">
    <property type="protein sequence ID" value="SVA48864.1"/>
    <property type="molecule type" value="Genomic_DNA"/>
</dbReference>
<evidence type="ECO:0000313" key="4">
    <source>
        <dbReference type="EMBL" id="SVA48864.1"/>
    </source>
</evidence>
<organism evidence="4">
    <name type="scientific">marine metagenome</name>
    <dbReference type="NCBI Taxonomy" id="408172"/>
    <lineage>
        <taxon>unclassified sequences</taxon>
        <taxon>metagenomes</taxon>
        <taxon>ecological metagenomes</taxon>
    </lineage>
</organism>
<reference evidence="4" key="1">
    <citation type="submission" date="2018-05" db="EMBL/GenBank/DDBJ databases">
        <authorList>
            <person name="Lanie J.A."/>
            <person name="Ng W.-L."/>
            <person name="Kazmierczak K.M."/>
            <person name="Andrzejewski T.M."/>
            <person name="Davidsen T.M."/>
            <person name="Wayne K.J."/>
            <person name="Tettelin H."/>
            <person name="Glass J.I."/>
            <person name="Rusch D."/>
            <person name="Podicherti R."/>
            <person name="Tsui H.-C.T."/>
            <person name="Winkler M.E."/>
        </authorList>
    </citation>
    <scope>NUCLEOTIDE SEQUENCE</scope>
</reference>
<dbReference type="AlphaFoldDB" id="A0A381W8Q0"/>
<dbReference type="PROSITE" id="PS51125">
    <property type="entry name" value="NHL"/>
    <property type="match status" value="2"/>
</dbReference>
<dbReference type="CDD" id="cd14958">
    <property type="entry name" value="NHL_PAL_like"/>
    <property type="match status" value="1"/>
</dbReference>
<keyword evidence="3" id="KW-0325">Glycoprotein</keyword>
<dbReference type="Gene3D" id="2.120.10.30">
    <property type="entry name" value="TolB, C-terminal domain"/>
    <property type="match status" value="1"/>
</dbReference>
<evidence type="ECO:0000256" key="3">
    <source>
        <dbReference type="ARBA" id="ARBA00023180"/>
    </source>
</evidence>
<proteinExistence type="predicted"/>
<sequence>MATKPLRVSYGEYTYENVPGWAPLPSGWEWNHVVGVCVDSQDRIFAYNRSEHPMIVLDKNGTILGTWGEDSFSSAHHVQVGPADSIWTTDIGDHTVRKWSAEGDQLMMLGTPNEPAPEQSGEPFNKPTDIAFGLDGSIYISDGYGNSRIHHYTPQGKLIGSWGERGTGPGQFMIPHGVEVDPSGLVYVADRENSRIQIFTSSGQYVSEWRGVHRPNEILHGSDGAMYVAELGMRQGTSPDADEVTVVTPHSGVKIMTKNGQWLGGWGADTHTAGDLVAAHAVGVDSEGSLYVGETLDGARLQKFIRV</sequence>
<evidence type="ECO:0000256" key="1">
    <source>
        <dbReference type="ARBA" id="ARBA00022729"/>
    </source>
</evidence>
<dbReference type="InterPro" id="IPR011042">
    <property type="entry name" value="6-blade_b-propeller_TolB-like"/>
</dbReference>
<dbReference type="PANTHER" id="PTHR10680">
    <property type="entry name" value="PEPTIDYL-GLYCINE ALPHA-AMIDATING MONOOXYGENASE"/>
    <property type="match status" value="1"/>
</dbReference>
<name>A0A381W8Q0_9ZZZZ</name>
<dbReference type="Pfam" id="PF01436">
    <property type="entry name" value="NHL"/>
    <property type="match status" value="2"/>
</dbReference>
<dbReference type="SUPFAM" id="SSF63829">
    <property type="entry name" value="Calcium-dependent phosphotriesterase"/>
    <property type="match status" value="1"/>
</dbReference>
<evidence type="ECO:0008006" key="5">
    <source>
        <dbReference type="Google" id="ProtNLM"/>
    </source>
</evidence>
<gene>
    <name evidence="4" type="ORF">METZ01_LOCUS101718</name>
</gene>
<accession>A0A381W8Q0</accession>
<protein>
    <recommendedName>
        <fullName evidence="5">Peptidylamidoglycolate lyase</fullName>
    </recommendedName>
</protein>
<keyword evidence="2" id="KW-0677">Repeat</keyword>
<keyword evidence="1" id="KW-0732">Signal</keyword>
<dbReference type="InterPro" id="IPR001258">
    <property type="entry name" value="NHL_repeat"/>
</dbReference>
<dbReference type="PANTHER" id="PTHR10680:SF38">
    <property type="entry name" value="BLL1368 PROTEIN"/>
    <property type="match status" value="1"/>
</dbReference>